<dbReference type="GO" id="GO:0003677">
    <property type="term" value="F:DNA binding"/>
    <property type="evidence" value="ECO:0007669"/>
    <property type="project" value="InterPro"/>
</dbReference>
<evidence type="ECO:0000259" key="1">
    <source>
        <dbReference type="SMART" id="SM00966"/>
    </source>
</evidence>
<reference evidence="2" key="1">
    <citation type="submission" date="2018-06" db="EMBL/GenBank/DDBJ databases">
        <authorList>
            <person name="Zhirakovskaya E."/>
        </authorList>
    </citation>
    <scope>NUCLEOTIDE SEQUENCE</scope>
</reference>
<dbReference type="EMBL" id="UOFF01000047">
    <property type="protein sequence ID" value="VAW53998.1"/>
    <property type="molecule type" value="Genomic_DNA"/>
</dbReference>
<dbReference type="Pfam" id="PF04014">
    <property type="entry name" value="MazE_antitoxin"/>
    <property type="match status" value="1"/>
</dbReference>
<dbReference type="Gene3D" id="2.10.260.10">
    <property type="match status" value="1"/>
</dbReference>
<dbReference type="AlphaFoldDB" id="A0A3B0WDB6"/>
<accession>A0A3B0WDB6</accession>
<dbReference type="InterPro" id="IPR007159">
    <property type="entry name" value="SpoVT-AbrB_dom"/>
</dbReference>
<dbReference type="NCBIfam" id="TIGR01439">
    <property type="entry name" value="lp_hng_hel_AbrB"/>
    <property type="match status" value="1"/>
</dbReference>
<gene>
    <name evidence="2" type="ORF">MNBD_GAMMA07-1600</name>
</gene>
<sequence length="76" mass="8639">MQTSTSKLTKKYQATIPEPVRKRLHLSSGDEIVFDIDGDDVHIRKARSIDLTFAQSIQGTLTEWATEADEEAYRDL</sequence>
<proteinExistence type="predicted"/>
<feature type="domain" description="SpoVT-AbrB" evidence="1">
    <location>
        <begin position="6"/>
        <end position="51"/>
    </location>
</feature>
<name>A0A3B0WDB6_9ZZZZ</name>
<evidence type="ECO:0000313" key="2">
    <source>
        <dbReference type="EMBL" id="VAW53998.1"/>
    </source>
</evidence>
<dbReference type="SMART" id="SM00966">
    <property type="entry name" value="SpoVT_AbrB"/>
    <property type="match status" value="1"/>
</dbReference>
<organism evidence="2">
    <name type="scientific">hydrothermal vent metagenome</name>
    <dbReference type="NCBI Taxonomy" id="652676"/>
    <lineage>
        <taxon>unclassified sequences</taxon>
        <taxon>metagenomes</taxon>
        <taxon>ecological metagenomes</taxon>
    </lineage>
</organism>
<dbReference type="SUPFAM" id="SSF89447">
    <property type="entry name" value="AbrB/MazE/MraZ-like"/>
    <property type="match status" value="1"/>
</dbReference>
<dbReference type="InterPro" id="IPR037914">
    <property type="entry name" value="SpoVT-AbrB_sf"/>
</dbReference>
<protein>
    <submittedName>
        <fullName evidence="2">Transcriptional regulator, AbrB family</fullName>
    </submittedName>
</protein>